<keyword evidence="3 4" id="KW-0413">Isomerase</keyword>
<evidence type="ECO:0000313" key="7">
    <source>
        <dbReference type="Proteomes" id="UP001165962"/>
    </source>
</evidence>
<feature type="active site" description="Proton acceptor; specific for D-alanine" evidence="4">
    <location>
        <position position="39"/>
    </location>
</feature>
<comment type="pathway">
    <text evidence="4">Amino-acid biosynthesis; D-alanine biosynthesis; D-alanine from L-alanine: step 1/1.</text>
</comment>
<keyword evidence="2 4" id="KW-0663">Pyridoxal phosphate</keyword>
<comment type="cofactor">
    <cofactor evidence="1 4">
        <name>pyridoxal 5'-phosphate</name>
        <dbReference type="ChEBI" id="CHEBI:597326"/>
    </cofactor>
</comment>
<comment type="function">
    <text evidence="4">Catalyzes the interconversion of L-alanine and D-alanine. May also act on other amino acids.</text>
</comment>
<feature type="binding site" evidence="4">
    <location>
        <position position="318"/>
    </location>
    <ligand>
        <name>substrate</name>
    </ligand>
</feature>
<dbReference type="InterPro" id="IPR001608">
    <property type="entry name" value="Ala_racemase_N"/>
</dbReference>
<dbReference type="CDD" id="cd00430">
    <property type="entry name" value="PLPDE_III_AR"/>
    <property type="match status" value="1"/>
</dbReference>
<evidence type="ECO:0000259" key="5">
    <source>
        <dbReference type="SMART" id="SM01005"/>
    </source>
</evidence>
<dbReference type="SUPFAM" id="SSF50621">
    <property type="entry name" value="Alanine racemase C-terminal domain-like"/>
    <property type="match status" value="1"/>
</dbReference>
<evidence type="ECO:0000256" key="3">
    <source>
        <dbReference type="ARBA" id="ARBA00023235"/>
    </source>
</evidence>
<dbReference type="Gene3D" id="2.40.37.10">
    <property type="entry name" value="Lyase, Ornithine Decarboxylase, Chain A, domain 1"/>
    <property type="match status" value="1"/>
</dbReference>
<dbReference type="GO" id="GO:0008784">
    <property type="term" value="F:alanine racemase activity"/>
    <property type="evidence" value="ECO:0007669"/>
    <property type="project" value="UniProtKB-EC"/>
</dbReference>
<dbReference type="Gene3D" id="3.20.20.10">
    <property type="entry name" value="Alanine racemase"/>
    <property type="match status" value="1"/>
</dbReference>
<dbReference type="PANTHER" id="PTHR30511:SF0">
    <property type="entry name" value="ALANINE RACEMASE, CATABOLIC-RELATED"/>
    <property type="match status" value="1"/>
</dbReference>
<dbReference type="InterPro" id="IPR000821">
    <property type="entry name" value="Ala_racemase"/>
</dbReference>
<evidence type="ECO:0000256" key="2">
    <source>
        <dbReference type="ARBA" id="ARBA00022898"/>
    </source>
</evidence>
<dbReference type="PRINTS" id="PR00992">
    <property type="entry name" value="ALARACEMASE"/>
</dbReference>
<proteinExistence type="inferred from homology"/>
<keyword evidence="7" id="KW-1185">Reference proteome</keyword>
<dbReference type="Pfam" id="PF00842">
    <property type="entry name" value="Ala_racemase_C"/>
    <property type="match status" value="1"/>
</dbReference>
<dbReference type="EMBL" id="JAAOIW010000017">
    <property type="protein sequence ID" value="NHN34294.1"/>
    <property type="molecule type" value="Genomic_DNA"/>
</dbReference>
<dbReference type="Pfam" id="PF01168">
    <property type="entry name" value="Ala_racemase_N"/>
    <property type="match status" value="1"/>
</dbReference>
<dbReference type="PANTHER" id="PTHR30511">
    <property type="entry name" value="ALANINE RACEMASE"/>
    <property type="match status" value="1"/>
</dbReference>
<comment type="catalytic activity">
    <reaction evidence="4">
        <text>L-alanine = D-alanine</text>
        <dbReference type="Rhea" id="RHEA:20249"/>
        <dbReference type="ChEBI" id="CHEBI:57416"/>
        <dbReference type="ChEBI" id="CHEBI:57972"/>
        <dbReference type="EC" id="5.1.1.1"/>
    </reaction>
</comment>
<comment type="caution">
    <text evidence="6">The sequence shown here is derived from an EMBL/GenBank/DDBJ whole genome shotgun (WGS) entry which is preliminary data.</text>
</comment>
<reference evidence="6" key="1">
    <citation type="submission" date="2020-03" db="EMBL/GenBank/DDBJ databases">
        <title>Draft sequencing of Paenibacilllus sp. S3N08.</title>
        <authorList>
            <person name="Kim D.-U."/>
        </authorList>
    </citation>
    <scope>NUCLEOTIDE SEQUENCE</scope>
    <source>
        <strain evidence="6">S3N08</strain>
    </source>
</reference>
<evidence type="ECO:0000256" key="4">
    <source>
        <dbReference type="HAMAP-Rule" id="MF_01201"/>
    </source>
</evidence>
<dbReference type="InterPro" id="IPR029066">
    <property type="entry name" value="PLP-binding_barrel"/>
</dbReference>
<dbReference type="EC" id="5.1.1.1" evidence="4"/>
<dbReference type="Proteomes" id="UP001165962">
    <property type="component" value="Unassembled WGS sequence"/>
</dbReference>
<feature type="modified residue" description="N6-(pyridoxal phosphate)lysine" evidence="4">
    <location>
        <position position="39"/>
    </location>
</feature>
<sequence length="397" mass="44219">MDSYFRPTRVEISLDALRTNLERFRRVLPDHVNMMVVVKADAYGHGAIEVSREALHCGATYIAVAFLDEGLELRQAGITAPILVLGYTPPEGLEWAWEHDITVNVYSHEVLDAFERLQRLSPKEKPLSIHVKVDSGMNRLGLVTEKEAIELIERALQMPGILVEGLFTHYASADETDKTFTLEQYGKFDRVVAYFRDRGTEFAYIHAGNSAVAIDCPNLTYNMVRLGISMYGLYPSEEVNHQVIQLEPVLSIKTGVVMVKTLPPGSGVSYGTIYRTKGEETIATLPIGYADGLSRMLSGKAEALVRGKRVPIVGRICMDQCMVDVTGMADIHHEEEVVILGKQGDERISAEEHAERLGTVNYEITCMISHRVPRVYVRNGTVVSTVNPLLRQGWSAI</sequence>
<feature type="domain" description="Alanine racemase C-terminal" evidence="5">
    <location>
        <begin position="249"/>
        <end position="377"/>
    </location>
</feature>
<name>A0ABX0JGC9_9BACL</name>
<dbReference type="RefSeq" id="WP_166155088.1">
    <property type="nucleotide sequence ID" value="NZ_JAAOIW010000017.1"/>
</dbReference>
<dbReference type="HAMAP" id="MF_01201">
    <property type="entry name" value="Ala_racemase"/>
    <property type="match status" value="1"/>
</dbReference>
<protein>
    <recommendedName>
        <fullName evidence="4">Alanine racemase</fullName>
        <ecNumber evidence="4">5.1.1.1</ecNumber>
    </recommendedName>
</protein>
<dbReference type="InterPro" id="IPR020622">
    <property type="entry name" value="Ala_racemase_pyridoxalP-BS"/>
</dbReference>
<dbReference type="InterPro" id="IPR009006">
    <property type="entry name" value="Ala_racemase/Decarboxylase_C"/>
</dbReference>
<accession>A0ABX0JGC9</accession>
<organism evidence="6 7">
    <name type="scientific">Paenibacillus agricola</name>
    <dbReference type="NCBI Taxonomy" id="2716264"/>
    <lineage>
        <taxon>Bacteria</taxon>
        <taxon>Bacillati</taxon>
        <taxon>Bacillota</taxon>
        <taxon>Bacilli</taxon>
        <taxon>Bacillales</taxon>
        <taxon>Paenibacillaceae</taxon>
        <taxon>Paenibacillus</taxon>
    </lineage>
</organism>
<gene>
    <name evidence="6" type="primary">alr</name>
    <name evidence="6" type="ORF">G9U52_31310</name>
</gene>
<dbReference type="InterPro" id="IPR011079">
    <property type="entry name" value="Ala_racemase_C"/>
</dbReference>
<dbReference type="NCBIfam" id="TIGR00492">
    <property type="entry name" value="alr"/>
    <property type="match status" value="1"/>
</dbReference>
<feature type="active site" description="Proton acceptor; specific for L-alanine" evidence="4">
    <location>
        <position position="270"/>
    </location>
</feature>
<feature type="binding site" evidence="4">
    <location>
        <position position="139"/>
    </location>
    <ligand>
        <name>substrate</name>
    </ligand>
</feature>
<evidence type="ECO:0000256" key="1">
    <source>
        <dbReference type="ARBA" id="ARBA00001933"/>
    </source>
</evidence>
<dbReference type="SUPFAM" id="SSF51419">
    <property type="entry name" value="PLP-binding barrel"/>
    <property type="match status" value="1"/>
</dbReference>
<comment type="similarity">
    <text evidence="4">Belongs to the alanine racemase family.</text>
</comment>
<dbReference type="SMART" id="SM01005">
    <property type="entry name" value="Ala_racemase_C"/>
    <property type="match status" value="1"/>
</dbReference>
<dbReference type="PROSITE" id="PS00395">
    <property type="entry name" value="ALANINE_RACEMASE"/>
    <property type="match status" value="1"/>
</dbReference>
<evidence type="ECO:0000313" key="6">
    <source>
        <dbReference type="EMBL" id="NHN34294.1"/>
    </source>
</evidence>